<gene>
    <name evidence="1" type="ordered locus">Mzhil_0128</name>
</gene>
<sequence>MIIISDKQLFFKVHEESCKCNNWVDNTFFKNKSYEICEEMVCVLCKCRYIFELSEMHEFFQGDLRKEFWNNYFKSINSNSKKQIKSKLPEFNVTKSNDKFWVHVDGYAVTKEQSEIELIEKVKKWIKHHSN</sequence>
<reference evidence="1 2" key="1">
    <citation type="submission" date="2010-07" db="EMBL/GenBank/DDBJ databases">
        <title>The complete genome of Methanosalsum zhilinae DSM 4017.</title>
        <authorList>
            <consortium name="US DOE Joint Genome Institute (JGI-PGF)"/>
            <person name="Lucas S."/>
            <person name="Copeland A."/>
            <person name="Lapidus A."/>
            <person name="Glavina del Rio T."/>
            <person name="Dalin E."/>
            <person name="Tice H."/>
            <person name="Bruce D."/>
            <person name="Goodwin L."/>
            <person name="Pitluck S."/>
            <person name="Kyrpides N."/>
            <person name="Mavromatis K."/>
            <person name="Ovchinnikova G."/>
            <person name="Daligault H."/>
            <person name="Detter J.C."/>
            <person name="Han C."/>
            <person name="Tapia R."/>
            <person name="Larimer F."/>
            <person name="Land M."/>
            <person name="Hauser L."/>
            <person name="Markowitz V."/>
            <person name="Cheng J.-F."/>
            <person name="Hugenholtz P."/>
            <person name="Woyke T."/>
            <person name="Wu D."/>
            <person name="Spring S."/>
            <person name="Schueler E."/>
            <person name="Brambilla E."/>
            <person name="Klenk H.-P."/>
            <person name="Eisen J.A."/>
        </authorList>
    </citation>
    <scope>NUCLEOTIDE SEQUENCE [LARGE SCALE GENOMIC DNA]</scope>
    <source>
        <strain evidence="2">DSM 4017 / NBRC 107636 / OCM 62 / WeN5</strain>
    </source>
</reference>
<dbReference type="Proteomes" id="UP000006622">
    <property type="component" value="Chromosome"/>
</dbReference>
<evidence type="ECO:0000313" key="1">
    <source>
        <dbReference type="EMBL" id="AEH60008.1"/>
    </source>
</evidence>
<proteinExistence type="predicted"/>
<dbReference type="AlphaFoldDB" id="F7XMY6"/>
<dbReference type="HOGENOM" id="CLU_1922847_0_0_2"/>
<name>F7XMY6_METZD</name>
<evidence type="ECO:0000313" key="2">
    <source>
        <dbReference type="Proteomes" id="UP000006622"/>
    </source>
</evidence>
<dbReference type="KEGG" id="mzh:Mzhil_0128"/>
<dbReference type="EMBL" id="CP002101">
    <property type="protein sequence ID" value="AEH60008.1"/>
    <property type="molecule type" value="Genomic_DNA"/>
</dbReference>
<protein>
    <submittedName>
        <fullName evidence="1">Uncharacterized protein</fullName>
    </submittedName>
</protein>
<organism evidence="1 2">
    <name type="scientific">Methanosalsum zhilinae (strain DSM 4017 / NBRC 107636 / OCM 62 / WeN5)</name>
    <name type="common">Methanohalophilus zhilinae</name>
    <dbReference type="NCBI Taxonomy" id="679901"/>
    <lineage>
        <taxon>Archaea</taxon>
        <taxon>Methanobacteriati</taxon>
        <taxon>Methanobacteriota</taxon>
        <taxon>Stenosarchaea group</taxon>
        <taxon>Methanomicrobia</taxon>
        <taxon>Methanosarcinales</taxon>
        <taxon>Methanosarcinaceae</taxon>
        <taxon>Methanosalsum</taxon>
    </lineage>
</organism>
<keyword evidence="2" id="KW-1185">Reference proteome</keyword>
<accession>F7XMY6</accession>